<comment type="catalytic activity">
    <reaction evidence="11">
        <text>tRNA(Met) + L-methionine + ATP = L-methionyl-tRNA(Met) + AMP + diphosphate</text>
        <dbReference type="Rhea" id="RHEA:13481"/>
        <dbReference type="Rhea" id="RHEA-COMP:9667"/>
        <dbReference type="Rhea" id="RHEA-COMP:9698"/>
        <dbReference type="ChEBI" id="CHEBI:30616"/>
        <dbReference type="ChEBI" id="CHEBI:33019"/>
        <dbReference type="ChEBI" id="CHEBI:57844"/>
        <dbReference type="ChEBI" id="CHEBI:78442"/>
        <dbReference type="ChEBI" id="CHEBI:78530"/>
        <dbReference type="ChEBI" id="CHEBI:456215"/>
        <dbReference type="EC" id="6.1.1.10"/>
    </reaction>
</comment>
<evidence type="ECO:0000256" key="3">
    <source>
        <dbReference type="ARBA" id="ARBA00022555"/>
    </source>
</evidence>
<dbReference type="Gene3D" id="3.40.50.620">
    <property type="entry name" value="HUPs"/>
    <property type="match status" value="2"/>
</dbReference>
<evidence type="ECO:0000256" key="9">
    <source>
        <dbReference type="ARBA" id="ARBA00023146"/>
    </source>
</evidence>
<evidence type="ECO:0000256" key="14">
    <source>
        <dbReference type="SAM" id="MobiDB-lite"/>
    </source>
</evidence>
<dbReference type="PRINTS" id="PR00986">
    <property type="entry name" value="TRNASYNTHVAL"/>
</dbReference>
<organism evidence="16 17">
    <name type="scientific">Paratrimastix pyriformis</name>
    <dbReference type="NCBI Taxonomy" id="342808"/>
    <lineage>
        <taxon>Eukaryota</taxon>
        <taxon>Metamonada</taxon>
        <taxon>Preaxostyla</taxon>
        <taxon>Paratrimastigidae</taxon>
        <taxon>Paratrimastix</taxon>
    </lineage>
</organism>
<keyword evidence="5 13" id="KW-0547">Nucleotide-binding</keyword>
<dbReference type="Proteomes" id="UP001141327">
    <property type="component" value="Unassembled WGS sequence"/>
</dbReference>
<evidence type="ECO:0000256" key="6">
    <source>
        <dbReference type="ARBA" id="ARBA00022840"/>
    </source>
</evidence>
<dbReference type="InterPro" id="IPR002300">
    <property type="entry name" value="aa-tRNA-synth_Ia"/>
</dbReference>
<evidence type="ECO:0000256" key="13">
    <source>
        <dbReference type="RuleBase" id="RU363035"/>
    </source>
</evidence>
<dbReference type="SUPFAM" id="SSF50677">
    <property type="entry name" value="ValRS/IleRS/LeuRS editing domain"/>
    <property type="match status" value="1"/>
</dbReference>
<evidence type="ECO:0000313" key="17">
    <source>
        <dbReference type="Proteomes" id="UP001141327"/>
    </source>
</evidence>
<feature type="region of interest" description="Disordered" evidence="14">
    <location>
        <begin position="1094"/>
        <end position="1147"/>
    </location>
</feature>
<dbReference type="InterPro" id="IPR001412">
    <property type="entry name" value="aa-tRNA-synth_I_CS"/>
</dbReference>
<dbReference type="InterPro" id="IPR002303">
    <property type="entry name" value="Valyl-tRNA_ligase"/>
</dbReference>
<dbReference type="PROSITE" id="PS00178">
    <property type="entry name" value="AA_TRNA_LIGASE_I"/>
    <property type="match status" value="1"/>
</dbReference>
<name>A0ABQ8UM49_9EUKA</name>
<dbReference type="Pfam" id="PF00133">
    <property type="entry name" value="tRNA-synt_1"/>
    <property type="match status" value="1"/>
</dbReference>
<evidence type="ECO:0000256" key="4">
    <source>
        <dbReference type="ARBA" id="ARBA00022598"/>
    </source>
</evidence>
<proteinExistence type="inferred from homology"/>
<evidence type="ECO:0000259" key="15">
    <source>
        <dbReference type="PROSITE" id="PS50886"/>
    </source>
</evidence>
<dbReference type="InterPro" id="IPR012340">
    <property type="entry name" value="NA-bd_OB-fold"/>
</dbReference>
<dbReference type="PANTHER" id="PTHR11946">
    <property type="entry name" value="VALYL-TRNA SYNTHETASES"/>
    <property type="match status" value="1"/>
</dbReference>
<dbReference type="Gene3D" id="3.90.740.10">
    <property type="entry name" value="Valyl/Leucyl/Isoleucyl-tRNA synthetase, editing domain"/>
    <property type="match status" value="1"/>
</dbReference>
<dbReference type="InterPro" id="IPR013155">
    <property type="entry name" value="M/V/L/I-tRNA-synth_anticd-bd"/>
</dbReference>
<dbReference type="InterPro" id="IPR009008">
    <property type="entry name" value="Val/Leu/Ile-tRNA-synth_edit"/>
</dbReference>
<evidence type="ECO:0000256" key="12">
    <source>
        <dbReference type="PROSITE-ProRule" id="PRU00209"/>
    </source>
</evidence>
<dbReference type="InterPro" id="IPR009080">
    <property type="entry name" value="tRNAsynth_Ia_anticodon-bd"/>
</dbReference>
<sequence>MEAKPQEPQTPAPSPAQEGQEGGPLGKHYNPKDVEAGKYEEWMRAGYFHADPNSPKPKYTIVIPPPNVTGTLHLGHALFATLQDILVRWKRMSGFEALWVPGTDHAGIATQVVVEKKLARQGISRHQLGREAFLKEVWKWKEESGSRICEQLKMMGASLDWDRLVFTLDETRSRAVAEAFVRMFNEKLIYRAKRLVNWSCALQSAISDIEVDKKDLKNDPEKPLPRPFEVPGYDHPVYFGEIEDFVYPIEGGGELRVSTTRLETMLGDTAIAVHPSDARYKSLHGKFARHPFFPDRRLPIVADAVVEMGFGTGAVKITPAHDQTDFEIGQRHHLPSINVFTDDGHIVDFFATTPDQRAAAPAAQFVGMKRYDARLALREALTALGLYRGRQPHEMILNLCSRSKDIIEPMMKPQWFVDMKDMAKAAADAVRTGEVEIVPPEFKDVWYQWLDPASLRKEGQAVEGEVRDWCISRQLWWGHRIPAYFMTRRGEPLPPDASSDPERWAVARDRDEAMRIATARLGCPAAEIELAQDEDVLDTWFSSGLFPFSVFGWPEQTADLNAFFPTAALETGHDILFFWVARMVMMSLKLMGRVPFKQVLLHALVRDKTGKKMSKSSGNVIDPAEVINGRTLEDIKAHIRESHLDPREEARALAAVDKDYPRGICVGDNPADPTAPGSGIDGLRFALAAYAAAARNINLDADRVYGYRMFCGKIFGAANFILKYIPPEGFRRLSPAELKAALPEMGPMERWIMSRLQAATRAVIGGFEKFDMASSATAIYNLFWDELCDHYLESVKPHLREMTRVAAQPASPERDAALARYHRILSLFLHVLDQGLRLAHPIIPFLTEHLYQRLPRLPGDTPSIVIAAFPVADPALEDAALEARTQRAFDMLHALNAMRSATGLGRNQMADFFIESSDPAAIANGEEFKEALMGQSRAQSLHGYMHLKGLVDPERELGSLYKRMEDTVVYLASVLRKTIVRNYGTKVPEAVRRQNKEKIDGKLEELCAMLHSICNFEKLRLAAASTAPCPPDVTVADLAVAALQERLWTAINEEPERPKVPKGTPPPPPTPTVADYDFEGFLWRTAAEQIAARVPGYTPRQRAAQGEQPGEASGKAGKKDKAAKKEKAEQKAAAAAASPAAAPKAEADPFSQLDLRVGRVLSVERHPQADTLYVEQIDLGEGAPRQVVSGLARVVPQEQLQGAAVVVLCNLKPAKLKGVESNGMVLAAVPHDADPHASAVLELLQPPADAAPGTRLHCGGEAPAAPKQVAIGVWQKAQPEVSTDPQCTLTYKGVPVLAGPHGPVRVATIVAAKIA</sequence>
<feature type="domain" description="TRNA-binding" evidence="15">
    <location>
        <begin position="1149"/>
        <end position="1257"/>
    </location>
</feature>
<keyword evidence="8 13" id="KW-0648">Protein biosynthesis</keyword>
<evidence type="ECO:0000256" key="2">
    <source>
        <dbReference type="ARBA" id="ARBA00013169"/>
    </source>
</evidence>
<feature type="compositionally biased region" description="Basic and acidic residues" evidence="14">
    <location>
        <begin position="1117"/>
        <end position="1130"/>
    </location>
</feature>
<evidence type="ECO:0000256" key="8">
    <source>
        <dbReference type="ARBA" id="ARBA00022917"/>
    </source>
</evidence>
<evidence type="ECO:0000256" key="10">
    <source>
        <dbReference type="ARBA" id="ARBA00029936"/>
    </source>
</evidence>
<dbReference type="Pfam" id="PF01588">
    <property type="entry name" value="tRNA_bind"/>
    <property type="match status" value="1"/>
</dbReference>
<dbReference type="Pfam" id="PF08264">
    <property type="entry name" value="Anticodon_1"/>
    <property type="match status" value="1"/>
</dbReference>
<keyword evidence="17" id="KW-1185">Reference proteome</keyword>
<evidence type="ECO:0000256" key="7">
    <source>
        <dbReference type="ARBA" id="ARBA00022884"/>
    </source>
</evidence>
<dbReference type="SUPFAM" id="SSF50249">
    <property type="entry name" value="Nucleic acid-binding proteins"/>
    <property type="match status" value="1"/>
</dbReference>
<dbReference type="SUPFAM" id="SSF47323">
    <property type="entry name" value="Anticodon-binding domain of a subclass of class I aminoacyl-tRNA synthetases"/>
    <property type="match status" value="1"/>
</dbReference>
<dbReference type="NCBIfam" id="NF004349">
    <property type="entry name" value="PRK05729.1"/>
    <property type="match status" value="1"/>
</dbReference>
<feature type="region of interest" description="Disordered" evidence="14">
    <location>
        <begin position="1"/>
        <end position="32"/>
    </location>
</feature>
<evidence type="ECO:0000256" key="5">
    <source>
        <dbReference type="ARBA" id="ARBA00022741"/>
    </source>
</evidence>
<dbReference type="CDD" id="cd02799">
    <property type="entry name" value="tRNA_bind_EMAP-II_like"/>
    <property type="match status" value="1"/>
</dbReference>
<protein>
    <recommendedName>
        <fullName evidence="2">valine--tRNA ligase</fullName>
        <ecNumber evidence="2">6.1.1.9</ecNumber>
    </recommendedName>
    <alternativeName>
        <fullName evidence="10">Valyl-tRNA synthetase</fullName>
    </alternativeName>
</protein>
<gene>
    <name evidence="16" type="ORF">PAPYR_5117</name>
</gene>
<comment type="similarity">
    <text evidence="1 13">Belongs to the class-I aminoacyl-tRNA synthetase family.</text>
</comment>
<evidence type="ECO:0000256" key="11">
    <source>
        <dbReference type="ARBA" id="ARBA00047364"/>
    </source>
</evidence>
<dbReference type="CDD" id="cd07962">
    <property type="entry name" value="Anticodon_Ia_Val"/>
    <property type="match status" value="1"/>
</dbReference>
<dbReference type="PANTHER" id="PTHR11946:SF109">
    <property type="entry name" value="VALINE--TRNA LIGASE"/>
    <property type="match status" value="1"/>
</dbReference>
<evidence type="ECO:0000256" key="1">
    <source>
        <dbReference type="ARBA" id="ARBA00005594"/>
    </source>
</evidence>
<dbReference type="Gene3D" id="2.40.50.140">
    <property type="entry name" value="Nucleic acid-binding proteins"/>
    <property type="match status" value="1"/>
</dbReference>
<dbReference type="CDD" id="cd00817">
    <property type="entry name" value="ValRS_core"/>
    <property type="match status" value="1"/>
</dbReference>
<accession>A0ABQ8UM49</accession>
<comment type="caution">
    <text evidence="16">The sequence shown here is derived from an EMBL/GenBank/DDBJ whole genome shotgun (WGS) entry which is preliminary data.</text>
</comment>
<dbReference type="EC" id="6.1.1.9" evidence="2"/>
<dbReference type="HAMAP" id="MF_02004">
    <property type="entry name" value="Val_tRNA_synth_type1"/>
    <property type="match status" value="1"/>
</dbReference>
<dbReference type="NCBIfam" id="TIGR00422">
    <property type="entry name" value="valS"/>
    <property type="match status" value="1"/>
</dbReference>
<reference evidence="16" key="1">
    <citation type="journal article" date="2022" name="bioRxiv">
        <title>Genomics of Preaxostyla Flagellates Illuminates Evolutionary Transitions and the Path Towards Mitochondrial Loss.</title>
        <authorList>
            <person name="Novak L.V.F."/>
            <person name="Treitli S.C."/>
            <person name="Pyrih J."/>
            <person name="Halakuc P."/>
            <person name="Pipaliya S.V."/>
            <person name="Vacek V."/>
            <person name="Brzon O."/>
            <person name="Soukal P."/>
            <person name="Eme L."/>
            <person name="Dacks J.B."/>
            <person name="Karnkowska A."/>
            <person name="Elias M."/>
            <person name="Hampl V."/>
        </authorList>
    </citation>
    <scope>NUCLEOTIDE SEQUENCE</scope>
    <source>
        <strain evidence="16">RCP-MX</strain>
    </source>
</reference>
<dbReference type="PROSITE" id="PS50886">
    <property type="entry name" value="TRBD"/>
    <property type="match status" value="1"/>
</dbReference>
<keyword evidence="4 13" id="KW-0436">Ligase</keyword>
<evidence type="ECO:0000313" key="16">
    <source>
        <dbReference type="EMBL" id="KAJ4459061.1"/>
    </source>
</evidence>
<dbReference type="SUPFAM" id="SSF52374">
    <property type="entry name" value="Nucleotidylyl transferase"/>
    <property type="match status" value="1"/>
</dbReference>
<keyword evidence="3 12" id="KW-0820">tRNA-binding</keyword>
<feature type="compositionally biased region" description="Low complexity" evidence="14">
    <location>
        <begin position="1131"/>
        <end position="1144"/>
    </location>
</feature>
<dbReference type="Gene3D" id="1.10.730.10">
    <property type="entry name" value="Isoleucyl-tRNA Synthetase, Domain 1"/>
    <property type="match status" value="1"/>
</dbReference>
<feature type="region of interest" description="Disordered" evidence="14">
    <location>
        <begin position="1050"/>
        <end position="1073"/>
    </location>
</feature>
<keyword evidence="9 13" id="KW-0030">Aminoacyl-tRNA synthetase</keyword>
<dbReference type="InterPro" id="IPR014729">
    <property type="entry name" value="Rossmann-like_a/b/a_fold"/>
</dbReference>
<keyword evidence="7 12" id="KW-0694">RNA-binding</keyword>
<dbReference type="InterPro" id="IPR002547">
    <property type="entry name" value="tRNA-bd_dom"/>
</dbReference>
<dbReference type="InterPro" id="IPR033705">
    <property type="entry name" value="Anticodon_Ia_Val"/>
</dbReference>
<keyword evidence="6 13" id="KW-0067">ATP-binding</keyword>
<dbReference type="EMBL" id="JAPMOS010000023">
    <property type="protein sequence ID" value="KAJ4459061.1"/>
    <property type="molecule type" value="Genomic_DNA"/>
</dbReference>
<dbReference type="GO" id="GO:0016874">
    <property type="term" value="F:ligase activity"/>
    <property type="evidence" value="ECO:0007669"/>
    <property type="project" value="UniProtKB-KW"/>
</dbReference>